<proteinExistence type="predicted"/>
<dbReference type="InterPro" id="IPR050959">
    <property type="entry name" value="MarA-like"/>
</dbReference>
<evidence type="ECO:0000259" key="4">
    <source>
        <dbReference type="PROSITE" id="PS01124"/>
    </source>
</evidence>
<dbReference type="AlphaFoldDB" id="A0A6B9FYH1"/>
<gene>
    <name evidence="5" type="ORF">CUN67_09945</name>
</gene>
<keyword evidence="3" id="KW-0804">Transcription</keyword>
<evidence type="ECO:0000256" key="1">
    <source>
        <dbReference type="ARBA" id="ARBA00023015"/>
    </source>
</evidence>
<keyword evidence="2" id="KW-0238">DNA-binding</keyword>
<dbReference type="GO" id="GO:0003700">
    <property type="term" value="F:DNA-binding transcription factor activity"/>
    <property type="evidence" value="ECO:0007669"/>
    <property type="project" value="InterPro"/>
</dbReference>
<dbReference type="RefSeq" id="WP_208715088.1">
    <property type="nucleotide sequence ID" value="NZ_CP024768.1"/>
</dbReference>
<dbReference type="PROSITE" id="PS01124">
    <property type="entry name" value="HTH_ARAC_FAMILY_2"/>
    <property type="match status" value="1"/>
</dbReference>
<evidence type="ECO:0000256" key="3">
    <source>
        <dbReference type="ARBA" id="ARBA00023163"/>
    </source>
</evidence>
<dbReference type="Pfam" id="PF12833">
    <property type="entry name" value="HTH_18"/>
    <property type="match status" value="1"/>
</dbReference>
<dbReference type="Proteomes" id="UP000502005">
    <property type="component" value="Chromosome"/>
</dbReference>
<accession>A0A6B9FYH1</accession>
<dbReference type="EMBL" id="CP024768">
    <property type="protein sequence ID" value="QGY29232.1"/>
    <property type="molecule type" value="Genomic_DNA"/>
</dbReference>
<dbReference type="InterPro" id="IPR020449">
    <property type="entry name" value="Tscrpt_reg_AraC-type_HTH"/>
</dbReference>
<organism evidence="5 6">
    <name type="scientific">Pantoea cypripedii</name>
    <name type="common">Pectobacterium cypripedii</name>
    <name type="synonym">Erwinia cypripedii</name>
    <dbReference type="NCBI Taxonomy" id="55209"/>
    <lineage>
        <taxon>Bacteria</taxon>
        <taxon>Pseudomonadati</taxon>
        <taxon>Pseudomonadota</taxon>
        <taxon>Gammaproteobacteria</taxon>
        <taxon>Enterobacterales</taxon>
        <taxon>Erwiniaceae</taxon>
        <taxon>Pantoea</taxon>
    </lineage>
</organism>
<evidence type="ECO:0000256" key="2">
    <source>
        <dbReference type="ARBA" id="ARBA00023125"/>
    </source>
</evidence>
<evidence type="ECO:0000313" key="5">
    <source>
        <dbReference type="EMBL" id="QGY29232.1"/>
    </source>
</evidence>
<dbReference type="SMART" id="SM00342">
    <property type="entry name" value="HTH_ARAC"/>
    <property type="match status" value="1"/>
</dbReference>
<name>A0A6B9FYH1_PANCY</name>
<dbReference type="PRINTS" id="PR00032">
    <property type="entry name" value="HTHARAC"/>
</dbReference>
<reference evidence="5 6" key="1">
    <citation type="submission" date="2017-11" db="EMBL/GenBank/DDBJ databases">
        <title>Genome sequence of Pantoea cypripedii NE1.</title>
        <authorList>
            <person name="Nascimento F.X."/>
        </authorList>
    </citation>
    <scope>NUCLEOTIDE SEQUENCE [LARGE SCALE GENOMIC DNA]</scope>
    <source>
        <strain evidence="5 6">NE1</strain>
    </source>
</reference>
<evidence type="ECO:0000313" key="6">
    <source>
        <dbReference type="Proteomes" id="UP000502005"/>
    </source>
</evidence>
<dbReference type="PANTHER" id="PTHR47504:SF5">
    <property type="entry name" value="RIGHT ORIGIN-BINDING PROTEIN"/>
    <property type="match status" value="1"/>
</dbReference>
<feature type="domain" description="HTH araC/xylS-type" evidence="4">
    <location>
        <begin position="27"/>
        <end position="126"/>
    </location>
</feature>
<dbReference type="Gene3D" id="1.10.10.60">
    <property type="entry name" value="Homeodomain-like"/>
    <property type="match status" value="2"/>
</dbReference>
<keyword evidence="1" id="KW-0805">Transcription regulation</keyword>
<protein>
    <recommendedName>
        <fullName evidence="4">HTH araC/xylS-type domain-containing protein</fullName>
    </recommendedName>
</protein>
<dbReference type="PANTHER" id="PTHR47504">
    <property type="entry name" value="RIGHT ORIGIN-BINDING PROTEIN"/>
    <property type="match status" value="1"/>
</dbReference>
<dbReference type="SUPFAM" id="SSF46689">
    <property type="entry name" value="Homeodomain-like"/>
    <property type="match status" value="2"/>
</dbReference>
<dbReference type="InterPro" id="IPR009057">
    <property type="entry name" value="Homeodomain-like_sf"/>
</dbReference>
<dbReference type="GO" id="GO:0043565">
    <property type="term" value="F:sequence-specific DNA binding"/>
    <property type="evidence" value="ECO:0007669"/>
    <property type="project" value="InterPro"/>
</dbReference>
<dbReference type="InterPro" id="IPR018060">
    <property type="entry name" value="HTH_AraC"/>
</dbReference>
<sequence length="145" mass="16983">MNAMTAENTFLPTSYPVHEKIIYSVVDDIIHWIEDHLYDENIRVSTVTGKSGYGHWHFQRIFREVTGYNLGEYIRLRRVIRSTFSIIHSQKTLLEIAIENGFTSQQTFTRIFKKYIHATPGEIRGQYANDKSAFFHLTAELLKNK</sequence>